<proteinExistence type="predicted"/>
<keyword evidence="1" id="KW-0472">Membrane</keyword>
<sequence length="266" mass="29699">MCRSTDIHGFQRIERDRLKIRAFYLRLSVASAHKPLPDSLTLVYLPRINGSLLEIDGSKIKPDSPGFVTLHRVVSAGETTGGGTGDVIFGSRERVSAGEGVRFEVYLGEEKALKGIFRKDEEEEWNMECRCALEEDMVAVEVTKAEVCVAVEGHVVMSEKVEMVVKRRKKARKGFLGLEEIPEEREVESESEGGCCCLCGEVERGSDGGDYEEESGDDKDGEEMEMEMEMEGVRWAVDVGIWVMCLGVGYLVSKASSKSLRRRRIF</sequence>
<evidence type="ECO:0000313" key="2">
    <source>
        <dbReference type="EMBL" id="KAK9275020.1"/>
    </source>
</evidence>
<dbReference type="Proteomes" id="UP001415857">
    <property type="component" value="Unassembled WGS sequence"/>
</dbReference>
<keyword evidence="1" id="KW-1133">Transmembrane helix</keyword>
<keyword evidence="3" id="KW-1185">Reference proteome</keyword>
<reference evidence="2 3" key="1">
    <citation type="journal article" date="2024" name="Plant J.">
        <title>Genome sequences and population genomics reveal climatic adaptation and genomic divergence between two closely related sweetgum species.</title>
        <authorList>
            <person name="Xu W.Q."/>
            <person name="Ren C.Q."/>
            <person name="Zhang X.Y."/>
            <person name="Comes H.P."/>
            <person name="Liu X.H."/>
            <person name="Li Y.G."/>
            <person name="Kettle C.J."/>
            <person name="Jalonen R."/>
            <person name="Gaisberger H."/>
            <person name="Ma Y.Z."/>
            <person name="Qiu Y.X."/>
        </authorList>
    </citation>
    <scope>NUCLEOTIDE SEQUENCE [LARGE SCALE GENOMIC DNA]</scope>
    <source>
        <strain evidence="2">Hangzhou</strain>
    </source>
</reference>
<dbReference type="AlphaFoldDB" id="A0AAP0WQZ2"/>
<evidence type="ECO:0000256" key="1">
    <source>
        <dbReference type="SAM" id="Phobius"/>
    </source>
</evidence>
<dbReference type="PANTHER" id="PTHR37244">
    <property type="entry name" value="NADP-SPECIFIC GLUTAMATE DEHYDROGENASE"/>
    <property type="match status" value="1"/>
</dbReference>
<organism evidence="2 3">
    <name type="scientific">Liquidambar formosana</name>
    <name type="common">Formosan gum</name>
    <dbReference type="NCBI Taxonomy" id="63359"/>
    <lineage>
        <taxon>Eukaryota</taxon>
        <taxon>Viridiplantae</taxon>
        <taxon>Streptophyta</taxon>
        <taxon>Embryophyta</taxon>
        <taxon>Tracheophyta</taxon>
        <taxon>Spermatophyta</taxon>
        <taxon>Magnoliopsida</taxon>
        <taxon>eudicotyledons</taxon>
        <taxon>Gunneridae</taxon>
        <taxon>Pentapetalae</taxon>
        <taxon>Saxifragales</taxon>
        <taxon>Altingiaceae</taxon>
        <taxon>Liquidambar</taxon>
    </lineage>
</organism>
<name>A0AAP0WQZ2_LIQFO</name>
<feature type="transmembrane region" description="Helical" evidence="1">
    <location>
        <begin position="235"/>
        <end position="253"/>
    </location>
</feature>
<comment type="caution">
    <text evidence="2">The sequence shown here is derived from an EMBL/GenBank/DDBJ whole genome shotgun (WGS) entry which is preliminary data.</text>
</comment>
<accession>A0AAP0WQZ2</accession>
<dbReference type="EMBL" id="JBBPBK010000011">
    <property type="protein sequence ID" value="KAK9275020.1"/>
    <property type="molecule type" value="Genomic_DNA"/>
</dbReference>
<dbReference type="PANTHER" id="PTHR37244:SF1">
    <property type="entry name" value="NADP-SPECIFIC GLUTAMATE DEHYDROGENASE"/>
    <property type="match status" value="1"/>
</dbReference>
<protein>
    <submittedName>
        <fullName evidence="2">Uncharacterized protein</fullName>
    </submittedName>
</protein>
<evidence type="ECO:0000313" key="3">
    <source>
        <dbReference type="Proteomes" id="UP001415857"/>
    </source>
</evidence>
<gene>
    <name evidence="2" type="ORF">L1049_022278</name>
</gene>
<keyword evidence="1" id="KW-0812">Transmembrane</keyword>